<organism evidence="1 2">
    <name type="scientific">Anisodus tanguticus</name>
    <dbReference type="NCBI Taxonomy" id="243964"/>
    <lineage>
        <taxon>Eukaryota</taxon>
        <taxon>Viridiplantae</taxon>
        <taxon>Streptophyta</taxon>
        <taxon>Embryophyta</taxon>
        <taxon>Tracheophyta</taxon>
        <taxon>Spermatophyta</taxon>
        <taxon>Magnoliopsida</taxon>
        <taxon>eudicotyledons</taxon>
        <taxon>Gunneridae</taxon>
        <taxon>Pentapetalae</taxon>
        <taxon>asterids</taxon>
        <taxon>lamiids</taxon>
        <taxon>Solanales</taxon>
        <taxon>Solanaceae</taxon>
        <taxon>Solanoideae</taxon>
        <taxon>Hyoscyameae</taxon>
        <taxon>Anisodus</taxon>
    </lineage>
</organism>
<name>A0AAE1SNX9_9SOLA</name>
<proteinExistence type="predicted"/>
<accession>A0AAE1SNX9</accession>
<reference evidence="1" key="1">
    <citation type="submission" date="2023-12" db="EMBL/GenBank/DDBJ databases">
        <title>Genome assembly of Anisodus tanguticus.</title>
        <authorList>
            <person name="Wang Y.-J."/>
        </authorList>
    </citation>
    <scope>NUCLEOTIDE SEQUENCE</scope>
    <source>
        <strain evidence="1">KB-2021</strain>
        <tissue evidence="1">Leaf</tissue>
    </source>
</reference>
<comment type="caution">
    <text evidence="1">The sequence shown here is derived from an EMBL/GenBank/DDBJ whole genome shotgun (WGS) entry which is preliminary data.</text>
</comment>
<sequence length="89" mass="10750">MTYERGRGARHPTKYDHLRHHDDTIISEKRHCLLPDMFSSFQRSCLVSQNSKVHMFYNIYDLKEVVEDNKEDRLRKKMEVEVIIVEEVK</sequence>
<gene>
    <name evidence="1" type="ORF">RND71_008779</name>
</gene>
<dbReference type="EMBL" id="JAVYJV010000004">
    <property type="protein sequence ID" value="KAK4373395.1"/>
    <property type="molecule type" value="Genomic_DNA"/>
</dbReference>
<evidence type="ECO:0000313" key="1">
    <source>
        <dbReference type="EMBL" id="KAK4373395.1"/>
    </source>
</evidence>
<evidence type="ECO:0000313" key="2">
    <source>
        <dbReference type="Proteomes" id="UP001291623"/>
    </source>
</evidence>
<dbReference type="Proteomes" id="UP001291623">
    <property type="component" value="Unassembled WGS sequence"/>
</dbReference>
<keyword evidence="2" id="KW-1185">Reference proteome</keyword>
<protein>
    <submittedName>
        <fullName evidence="1">Uncharacterized protein</fullName>
    </submittedName>
</protein>
<dbReference type="AlphaFoldDB" id="A0AAE1SNX9"/>